<sequence>LFMDKEKAEELWLSRLTALRQERLMGSPVS</sequence>
<proteinExistence type="predicted"/>
<dbReference type="KEGG" id="tng:GSTEN00000632G001"/>
<gene>
    <name evidence="1" type="ORF">GSTENG00000632001</name>
</gene>
<reference evidence="1" key="1">
    <citation type="journal article" date="2004" name="Nature">
        <title>Genome duplication in the teleost fish Tetraodon nigroviridis reveals the early vertebrate proto-karyotype.</title>
        <authorList>
            <person name="Jaillon O."/>
            <person name="Aury J.-M."/>
            <person name="Brunet F."/>
            <person name="Petit J.-L."/>
            <person name="Stange-Thomann N."/>
            <person name="Mauceli E."/>
            <person name="Bouneau L."/>
            <person name="Fischer C."/>
            <person name="Ozouf-Costaz C."/>
            <person name="Bernot A."/>
            <person name="Nicaud S."/>
            <person name="Jaffe D."/>
            <person name="Fisher S."/>
            <person name="Lutfalla G."/>
            <person name="Dossat C."/>
            <person name="Segurens B."/>
            <person name="Dasilva C."/>
            <person name="Salanoubat M."/>
            <person name="Levy M."/>
            <person name="Boudet N."/>
            <person name="Castellano S."/>
            <person name="Anthouard V."/>
            <person name="Jubin C."/>
            <person name="Castelli V."/>
            <person name="Katinka M."/>
            <person name="Vacherie B."/>
            <person name="Biemont C."/>
            <person name="Skalli Z."/>
            <person name="Cattolico L."/>
            <person name="Poulain J."/>
            <person name="De Berardinis V."/>
            <person name="Cruaud C."/>
            <person name="Duprat S."/>
            <person name="Brottier P."/>
            <person name="Coutanceau J.-P."/>
            <person name="Gouzy J."/>
            <person name="Parra G."/>
            <person name="Lardier G."/>
            <person name="Chapple C."/>
            <person name="McKernan K.J."/>
            <person name="McEwan P."/>
            <person name="Bosak S."/>
            <person name="Kellis M."/>
            <person name="Volff J.-N."/>
            <person name="Guigo R."/>
            <person name="Zody M.C."/>
            <person name="Mesirov J."/>
            <person name="Lindblad-Toh K."/>
            <person name="Birren B."/>
            <person name="Nusbaum C."/>
            <person name="Kahn D."/>
            <person name="Robinson-Rechavi M."/>
            <person name="Laudet V."/>
            <person name="Schachter V."/>
            <person name="Quetier F."/>
            <person name="Saurin W."/>
            <person name="Scarpelli C."/>
            <person name="Wincker P."/>
            <person name="Lander E.S."/>
            <person name="Weissenbach J."/>
            <person name="Roest Crollius H."/>
        </authorList>
    </citation>
    <scope>NUCLEOTIDE SEQUENCE [LARGE SCALE GENOMIC DNA]</scope>
</reference>
<dbReference type="AlphaFoldDB" id="Q4THC2"/>
<protein>
    <submittedName>
        <fullName evidence="1">(spotted green pufferfish) hypothetical protein</fullName>
    </submittedName>
</protein>
<feature type="non-terminal residue" evidence="1">
    <location>
        <position position="1"/>
    </location>
</feature>
<comment type="caution">
    <text evidence="1">The sequence shown here is derived from an EMBL/GenBank/DDBJ whole genome shotgun (WGS) entry which is preliminary data.</text>
</comment>
<dbReference type="OrthoDB" id="8942368at2759"/>
<name>Q4THC2_TETNG</name>
<dbReference type="EMBL" id="CAAE01003051">
    <property type="protein sequence ID" value="CAF87710.1"/>
    <property type="molecule type" value="Genomic_DNA"/>
</dbReference>
<accession>Q4THC2</accession>
<reference evidence="1" key="2">
    <citation type="submission" date="2004-02" db="EMBL/GenBank/DDBJ databases">
        <authorList>
            <consortium name="Genoscope"/>
            <consortium name="Whitehead Institute Centre for Genome Research"/>
        </authorList>
    </citation>
    <scope>NUCLEOTIDE SEQUENCE</scope>
</reference>
<organism evidence="1">
    <name type="scientific">Tetraodon nigroviridis</name>
    <name type="common">Spotted green pufferfish</name>
    <name type="synonym">Chelonodon nigroviridis</name>
    <dbReference type="NCBI Taxonomy" id="99883"/>
    <lineage>
        <taxon>Eukaryota</taxon>
        <taxon>Metazoa</taxon>
        <taxon>Chordata</taxon>
        <taxon>Craniata</taxon>
        <taxon>Vertebrata</taxon>
        <taxon>Euteleostomi</taxon>
        <taxon>Actinopterygii</taxon>
        <taxon>Neopterygii</taxon>
        <taxon>Teleostei</taxon>
        <taxon>Neoteleostei</taxon>
        <taxon>Acanthomorphata</taxon>
        <taxon>Eupercaria</taxon>
        <taxon>Tetraodontiformes</taxon>
        <taxon>Tetradontoidea</taxon>
        <taxon>Tetraodontidae</taxon>
        <taxon>Tetraodon</taxon>
    </lineage>
</organism>
<evidence type="ECO:0000313" key="1">
    <source>
        <dbReference type="EMBL" id="CAF87710.1"/>
    </source>
</evidence>